<organism evidence="3 4">
    <name type="scientific">Pararhodobacter marinus</name>
    <dbReference type="NCBI Taxonomy" id="2184063"/>
    <lineage>
        <taxon>Bacteria</taxon>
        <taxon>Pseudomonadati</taxon>
        <taxon>Pseudomonadota</taxon>
        <taxon>Alphaproteobacteria</taxon>
        <taxon>Rhodobacterales</taxon>
        <taxon>Paracoccaceae</taxon>
        <taxon>Pararhodobacter</taxon>
    </lineage>
</organism>
<evidence type="ECO:0000256" key="1">
    <source>
        <dbReference type="SAM" id="MobiDB-lite"/>
    </source>
</evidence>
<dbReference type="PROSITE" id="PS50914">
    <property type="entry name" value="BON"/>
    <property type="match status" value="1"/>
</dbReference>
<dbReference type="OrthoDB" id="9808091at2"/>
<gene>
    <name evidence="3" type="ORF">C4N9_01580</name>
</gene>
<feature type="compositionally biased region" description="Basic and acidic residues" evidence="1">
    <location>
        <begin position="98"/>
        <end position="133"/>
    </location>
</feature>
<feature type="domain" description="BON" evidence="2">
    <location>
        <begin position="170"/>
        <end position="238"/>
    </location>
</feature>
<comment type="caution">
    <text evidence="3">The sequence shown here is derived from an EMBL/GenBank/DDBJ whole genome shotgun (WGS) entry which is preliminary data.</text>
</comment>
<protein>
    <recommendedName>
        <fullName evidence="2">BON domain-containing protein</fullName>
    </recommendedName>
</protein>
<reference evidence="3 4" key="1">
    <citation type="submission" date="2018-05" db="EMBL/GenBank/DDBJ databases">
        <title>Pararhodobacter marina sp. nov., isolated from deep-sea water of the Indian Ocean.</title>
        <authorList>
            <person name="Lai Q.Sr."/>
            <person name="Liu X."/>
            <person name="Shao Z."/>
        </authorList>
    </citation>
    <scope>NUCLEOTIDE SEQUENCE [LARGE SCALE GENOMIC DNA]</scope>
    <source>
        <strain evidence="3 4">CIC4N-9</strain>
    </source>
</reference>
<dbReference type="AlphaFoldDB" id="A0A2U2CIS9"/>
<keyword evidence="4" id="KW-1185">Reference proteome</keyword>
<dbReference type="InterPro" id="IPR007055">
    <property type="entry name" value="BON_dom"/>
</dbReference>
<name>A0A2U2CIS9_9RHOB</name>
<dbReference type="InterPro" id="IPR014004">
    <property type="entry name" value="Transpt-assoc_nodulatn_dom_bac"/>
</dbReference>
<dbReference type="Gene3D" id="3.30.1340.30">
    <property type="match status" value="1"/>
</dbReference>
<dbReference type="SMART" id="SM00749">
    <property type="entry name" value="BON"/>
    <property type="match status" value="1"/>
</dbReference>
<evidence type="ECO:0000313" key="3">
    <source>
        <dbReference type="EMBL" id="PWE31729.1"/>
    </source>
</evidence>
<evidence type="ECO:0000259" key="2">
    <source>
        <dbReference type="PROSITE" id="PS50914"/>
    </source>
</evidence>
<dbReference type="Proteomes" id="UP000244940">
    <property type="component" value="Unassembled WGS sequence"/>
</dbReference>
<dbReference type="Pfam" id="PF04972">
    <property type="entry name" value="BON"/>
    <property type="match status" value="1"/>
</dbReference>
<dbReference type="EMBL" id="QEYD01000001">
    <property type="protein sequence ID" value="PWE31729.1"/>
    <property type="molecule type" value="Genomic_DNA"/>
</dbReference>
<feature type="region of interest" description="Disordered" evidence="1">
    <location>
        <begin position="96"/>
        <end position="172"/>
    </location>
</feature>
<proteinExistence type="predicted"/>
<evidence type="ECO:0000313" key="4">
    <source>
        <dbReference type="Proteomes" id="UP000244940"/>
    </source>
</evidence>
<sequence length="241" mass="25422">MSAVMPPFSAGTVCASAAPVVRAAPSPVARTVVSRSFCMGSSFDLHMGPAAGPFDLRPSTGRMGECSRLCSDSAGIFGAALREHPGFAAVSVPMFQTEQERKMTPRTHQDFRKEVEDKESPRPARSDRADLTDRAQLTTGEPPQGDHPGDPYGAPPPANTGEKAPPAHRDDRQIQAAVRTALVSGAGPEAVGIEVSVLQGVVILRGTVPSAKAMRRAVDRARDCPGVVRVHNGLRADDPAR</sequence>
<accession>A0A2U2CIS9</accession>